<sequence>MTRAAAAALALTLLAGCGGNSADITNHNMPGGEGSSSGAAPQREASAPEFRGAPLGLGRWHYQEMGGEAAAVFGPPASEASFAIRCDSHTGQVRFVRAGSMSSGNGTMRLVTDGGSITLEARDVDARVRHVEARLPAGDAFVREVGDDEGSRFGVALNDGKMLVMPDDPAIQRVMRGCKGR</sequence>
<proteinExistence type="predicted"/>
<evidence type="ECO:0000313" key="4">
    <source>
        <dbReference type="Proteomes" id="UP000501568"/>
    </source>
</evidence>
<gene>
    <name evidence="3" type="ORF">G5C33_17105</name>
</gene>
<dbReference type="RefSeq" id="WP_165328256.1">
    <property type="nucleotide sequence ID" value="NZ_CP049109.1"/>
</dbReference>
<keyword evidence="4" id="KW-1185">Reference proteome</keyword>
<dbReference type="PROSITE" id="PS51257">
    <property type="entry name" value="PROKAR_LIPOPROTEIN"/>
    <property type="match status" value="1"/>
</dbReference>
<evidence type="ECO:0000313" key="3">
    <source>
        <dbReference type="EMBL" id="QIG81330.1"/>
    </source>
</evidence>
<feature type="chain" id="PRO_5026052050" description="Lipoprotein" evidence="2">
    <location>
        <begin position="23"/>
        <end position="181"/>
    </location>
</feature>
<feature type="signal peptide" evidence="2">
    <location>
        <begin position="1"/>
        <end position="22"/>
    </location>
</feature>
<keyword evidence="2" id="KW-0732">Signal</keyword>
<evidence type="ECO:0000256" key="2">
    <source>
        <dbReference type="SAM" id="SignalP"/>
    </source>
</evidence>
<organism evidence="3 4">
    <name type="scientific">Stakelama tenebrarum</name>
    <dbReference type="NCBI Taxonomy" id="2711215"/>
    <lineage>
        <taxon>Bacteria</taxon>
        <taxon>Pseudomonadati</taxon>
        <taxon>Pseudomonadota</taxon>
        <taxon>Alphaproteobacteria</taxon>
        <taxon>Sphingomonadales</taxon>
        <taxon>Sphingomonadaceae</taxon>
        <taxon>Stakelama</taxon>
    </lineage>
</organism>
<evidence type="ECO:0008006" key="5">
    <source>
        <dbReference type="Google" id="ProtNLM"/>
    </source>
</evidence>
<reference evidence="3 4" key="1">
    <citation type="submission" date="2020-02" db="EMBL/GenBank/DDBJ databases">
        <authorList>
            <person name="Zheng R.K."/>
            <person name="Sun C.M."/>
        </authorList>
    </citation>
    <scope>NUCLEOTIDE SEQUENCE [LARGE SCALE GENOMIC DNA]</scope>
    <source>
        <strain evidence="4">zrk23</strain>
    </source>
</reference>
<dbReference type="AlphaFoldDB" id="A0A6G6Y8U2"/>
<feature type="region of interest" description="Disordered" evidence="1">
    <location>
        <begin position="25"/>
        <end position="47"/>
    </location>
</feature>
<dbReference type="EMBL" id="CP049109">
    <property type="protein sequence ID" value="QIG81330.1"/>
    <property type="molecule type" value="Genomic_DNA"/>
</dbReference>
<protein>
    <recommendedName>
        <fullName evidence="5">Lipoprotein</fullName>
    </recommendedName>
</protein>
<name>A0A6G6Y8U2_9SPHN</name>
<evidence type="ECO:0000256" key="1">
    <source>
        <dbReference type="SAM" id="MobiDB-lite"/>
    </source>
</evidence>
<dbReference type="Proteomes" id="UP000501568">
    <property type="component" value="Chromosome"/>
</dbReference>
<dbReference type="KEGG" id="spzr:G5C33_17105"/>
<accession>A0A6G6Y8U2</accession>